<sequence>MPQDDTRKEHAHRVQILHGTQRDKSQENTFVRRGMEILRDKELIELINLIIHHGCAPDAPVSLVYSRTQLICYPGLPALSMMQPAPPLWLPQLLLCVGNDDLLLHAALLRSSLRVTTPPPTTHQYSRQPKQLFFIISPKPAICPVPSQESSLQAHTKPTLPFGQHEHEIVQRLAA</sequence>
<dbReference type="GeneID" id="54489101"/>
<dbReference type="RefSeq" id="XP_033602759.1">
    <property type="nucleotide sequence ID" value="XM_033748047.1"/>
</dbReference>
<name>A0A6A6WBT2_9PEZI</name>
<keyword evidence="2" id="KW-1185">Reference proteome</keyword>
<reference evidence="1" key="1">
    <citation type="journal article" date="2020" name="Stud. Mycol.">
        <title>101 Dothideomycetes genomes: a test case for predicting lifestyles and emergence of pathogens.</title>
        <authorList>
            <person name="Haridas S."/>
            <person name="Albert R."/>
            <person name="Binder M."/>
            <person name="Bloem J."/>
            <person name="Labutti K."/>
            <person name="Salamov A."/>
            <person name="Andreopoulos B."/>
            <person name="Baker S."/>
            <person name="Barry K."/>
            <person name="Bills G."/>
            <person name="Bluhm B."/>
            <person name="Cannon C."/>
            <person name="Castanera R."/>
            <person name="Culley D."/>
            <person name="Daum C."/>
            <person name="Ezra D."/>
            <person name="Gonzalez J."/>
            <person name="Henrissat B."/>
            <person name="Kuo A."/>
            <person name="Liang C."/>
            <person name="Lipzen A."/>
            <person name="Lutzoni F."/>
            <person name="Magnuson J."/>
            <person name="Mondo S."/>
            <person name="Nolan M."/>
            <person name="Ohm R."/>
            <person name="Pangilinan J."/>
            <person name="Park H.-J."/>
            <person name="Ramirez L."/>
            <person name="Alfaro M."/>
            <person name="Sun H."/>
            <person name="Tritt A."/>
            <person name="Yoshinaga Y."/>
            <person name="Zwiers L.-H."/>
            <person name="Turgeon B."/>
            <person name="Goodwin S."/>
            <person name="Spatafora J."/>
            <person name="Crous P."/>
            <person name="Grigoriev I."/>
        </authorList>
    </citation>
    <scope>NUCLEOTIDE SEQUENCE</scope>
    <source>
        <strain evidence="1">CBS 121739</strain>
    </source>
</reference>
<dbReference type="Proteomes" id="UP000799437">
    <property type="component" value="Unassembled WGS sequence"/>
</dbReference>
<protein>
    <submittedName>
        <fullName evidence="1">Uncharacterized protein</fullName>
    </submittedName>
</protein>
<gene>
    <name evidence="1" type="ORF">EJ05DRAFT_508858</name>
</gene>
<accession>A0A6A6WBT2</accession>
<dbReference type="EMBL" id="ML996568">
    <property type="protein sequence ID" value="KAF2760308.1"/>
    <property type="molecule type" value="Genomic_DNA"/>
</dbReference>
<dbReference type="AlphaFoldDB" id="A0A6A6WBT2"/>
<evidence type="ECO:0000313" key="2">
    <source>
        <dbReference type="Proteomes" id="UP000799437"/>
    </source>
</evidence>
<proteinExistence type="predicted"/>
<organism evidence="1 2">
    <name type="scientific">Pseudovirgaria hyperparasitica</name>
    <dbReference type="NCBI Taxonomy" id="470096"/>
    <lineage>
        <taxon>Eukaryota</taxon>
        <taxon>Fungi</taxon>
        <taxon>Dikarya</taxon>
        <taxon>Ascomycota</taxon>
        <taxon>Pezizomycotina</taxon>
        <taxon>Dothideomycetes</taxon>
        <taxon>Dothideomycetes incertae sedis</taxon>
        <taxon>Acrospermales</taxon>
        <taxon>Acrospermaceae</taxon>
        <taxon>Pseudovirgaria</taxon>
    </lineage>
</organism>
<evidence type="ECO:0000313" key="1">
    <source>
        <dbReference type="EMBL" id="KAF2760308.1"/>
    </source>
</evidence>